<feature type="compositionally biased region" description="Basic and acidic residues" evidence="1">
    <location>
        <begin position="255"/>
        <end position="269"/>
    </location>
</feature>
<evidence type="ECO:0000313" key="3">
    <source>
        <dbReference type="Proteomes" id="UP000003806"/>
    </source>
</evidence>
<feature type="region of interest" description="Disordered" evidence="1">
    <location>
        <begin position="152"/>
        <end position="269"/>
    </location>
</feature>
<dbReference type="EMBL" id="CM001376">
    <property type="protein sequence ID" value="EHM13911.1"/>
    <property type="molecule type" value="Genomic_DNA"/>
</dbReference>
<keyword evidence="3" id="KW-1185">Reference proteome</keyword>
<accession>H0UJE4</accession>
<feature type="compositionally biased region" description="Basic and acidic residues" evidence="1">
    <location>
        <begin position="208"/>
        <end position="221"/>
    </location>
</feature>
<dbReference type="AlphaFoldDB" id="H0UJE4"/>
<evidence type="ECO:0000256" key="1">
    <source>
        <dbReference type="SAM" id="MobiDB-lite"/>
    </source>
</evidence>
<dbReference type="Gene3D" id="1.20.120.20">
    <property type="entry name" value="Apolipoprotein"/>
    <property type="match status" value="1"/>
</dbReference>
<feature type="compositionally biased region" description="Basic and acidic residues" evidence="1">
    <location>
        <begin position="176"/>
        <end position="188"/>
    </location>
</feature>
<feature type="compositionally biased region" description="Basic residues" evidence="1">
    <location>
        <begin position="222"/>
        <end position="245"/>
    </location>
</feature>
<sequence length="269" mass="28954">MKTTEDENRSGSFFERVLNRLRQFPASSEKNDGPHKGFFRRMTRALGTKIHAAAHRPSSEEDLAMATKKKVEVEEKEELKASAAERYKNAGQEVKTAAGALFRAVVLTVSATCTAATNGFRAVFSKENASKAEDAIRNAAGKVKDKVSSITESAADAAKATKENVEENAKAATEQLKAKVEALRDSDRQAAASDGEAPKKRRGRPRKNRDDEPASKAEGKATKKKSATTKPAAKPKKTAPAKKKAKPAESASEAPKGEKKETSEEAPSK</sequence>
<protein>
    <submittedName>
        <fullName evidence="2">Uncharacterized protein</fullName>
    </submittedName>
</protein>
<evidence type="ECO:0000313" key="2">
    <source>
        <dbReference type="EMBL" id="EHM13911.1"/>
    </source>
</evidence>
<dbReference type="HOGENOM" id="CLU_1033574_0_0_0"/>
<reference evidence="2 3" key="1">
    <citation type="submission" date="2011-11" db="EMBL/GenBank/DDBJ databases">
        <title>The Noncontiguous Finished genome of Jonquetella anthropi DSM 22815.</title>
        <authorList>
            <consortium name="US DOE Joint Genome Institute (JGI-PGF)"/>
            <person name="Lucas S."/>
            <person name="Copeland A."/>
            <person name="Lapidus A."/>
            <person name="Glavina del Rio T."/>
            <person name="Dalin E."/>
            <person name="Tice H."/>
            <person name="Bruce D."/>
            <person name="Goodwin L."/>
            <person name="Pitluck S."/>
            <person name="Peters L."/>
            <person name="Mikhailova N."/>
            <person name="Held B."/>
            <person name="Kyrpides N."/>
            <person name="Mavromatis K."/>
            <person name="Ivanova N."/>
            <person name="Markowitz V."/>
            <person name="Cheng J.-F."/>
            <person name="Hugenholtz P."/>
            <person name="Woyke T."/>
            <person name="Wu D."/>
            <person name="Gronow S."/>
            <person name="Wellnitz S."/>
            <person name="Brambilla E."/>
            <person name="Klenk H.-P."/>
            <person name="Eisen J.A."/>
        </authorList>
    </citation>
    <scope>NUCLEOTIDE SEQUENCE [LARGE SCALE GENOMIC DNA]</scope>
    <source>
        <strain evidence="2 3">DSM 22815</strain>
    </source>
</reference>
<gene>
    <name evidence="2" type="ORF">JonanDRAFT_1552</name>
</gene>
<name>H0UJE4_9BACT</name>
<dbReference type="RefSeq" id="WP_008523455.1">
    <property type="nucleotide sequence ID" value="NZ_CM001376.1"/>
</dbReference>
<proteinExistence type="predicted"/>
<dbReference type="Proteomes" id="UP000003806">
    <property type="component" value="Chromosome"/>
</dbReference>
<feature type="compositionally biased region" description="Basic and acidic residues" evidence="1">
    <location>
        <begin position="159"/>
        <end position="169"/>
    </location>
</feature>
<organism evidence="2 3">
    <name type="scientific">Jonquetella anthropi DSM 22815</name>
    <dbReference type="NCBI Taxonomy" id="885272"/>
    <lineage>
        <taxon>Bacteria</taxon>
        <taxon>Thermotogati</taxon>
        <taxon>Synergistota</taxon>
        <taxon>Synergistia</taxon>
        <taxon>Synergistales</taxon>
        <taxon>Dethiosulfovibrionaceae</taxon>
        <taxon>Jonquetella</taxon>
    </lineage>
</organism>